<feature type="domain" description="Bacterial sugar transferase" evidence="8">
    <location>
        <begin position="252"/>
        <end position="431"/>
    </location>
</feature>
<proteinExistence type="inferred from homology"/>
<dbReference type="Proteomes" id="UP000247973">
    <property type="component" value="Unassembled WGS sequence"/>
</dbReference>
<evidence type="ECO:0000256" key="7">
    <source>
        <dbReference type="SAM" id="Phobius"/>
    </source>
</evidence>
<keyword evidence="3 9" id="KW-0808">Transferase</keyword>
<dbReference type="InterPro" id="IPR003362">
    <property type="entry name" value="Bact_transf"/>
</dbReference>
<feature type="transmembrane region" description="Helical" evidence="7">
    <location>
        <begin position="44"/>
        <end position="61"/>
    </location>
</feature>
<name>A0A2V3PKK6_9BACT</name>
<dbReference type="EMBL" id="QICL01000028">
    <property type="protein sequence ID" value="PXV60957.1"/>
    <property type="molecule type" value="Genomic_DNA"/>
</dbReference>
<feature type="transmembrane region" description="Helical" evidence="7">
    <location>
        <begin position="254"/>
        <end position="276"/>
    </location>
</feature>
<dbReference type="PANTHER" id="PTHR30576:SF0">
    <property type="entry name" value="UNDECAPRENYL-PHOSPHATE N-ACETYLGALACTOSAMINYL 1-PHOSPHATE TRANSFERASE-RELATED"/>
    <property type="match status" value="1"/>
</dbReference>
<dbReference type="InterPro" id="IPR017475">
    <property type="entry name" value="EPS_sugar_tfrase"/>
</dbReference>
<keyword evidence="5 7" id="KW-1133">Transmembrane helix</keyword>
<dbReference type="RefSeq" id="WP_110312018.1">
    <property type="nucleotide sequence ID" value="NZ_QICL01000028.1"/>
</dbReference>
<feature type="transmembrane region" description="Helical" evidence="7">
    <location>
        <begin position="73"/>
        <end position="96"/>
    </location>
</feature>
<evidence type="ECO:0000256" key="1">
    <source>
        <dbReference type="ARBA" id="ARBA00004141"/>
    </source>
</evidence>
<protein>
    <submittedName>
        <fullName evidence="9">Exopolysaccharide biosynthesis polyprenyl glycosylphosphotransferase</fullName>
    </submittedName>
</protein>
<evidence type="ECO:0000256" key="5">
    <source>
        <dbReference type="ARBA" id="ARBA00022989"/>
    </source>
</evidence>
<evidence type="ECO:0000313" key="9">
    <source>
        <dbReference type="EMBL" id="PXV60957.1"/>
    </source>
</evidence>
<reference evidence="9 10" key="1">
    <citation type="submission" date="2018-03" db="EMBL/GenBank/DDBJ databases">
        <title>Genomic Encyclopedia of Archaeal and Bacterial Type Strains, Phase II (KMG-II): from individual species to whole genera.</title>
        <authorList>
            <person name="Goeker M."/>
        </authorList>
    </citation>
    <scope>NUCLEOTIDE SEQUENCE [LARGE SCALE GENOMIC DNA]</scope>
    <source>
        <strain evidence="9 10">DSM 100214</strain>
    </source>
</reference>
<evidence type="ECO:0000256" key="6">
    <source>
        <dbReference type="ARBA" id="ARBA00023136"/>
    </source>
</evidence>
<dbReference type="GO" id="GO:0016020">
    <property type="term" value="C:membrane"/>
    <property type="evidence" value="ECO:0007669"/>
    <property type="project" value="UniProtKB-SubCell"/>
</dbReference>
<evidence type="ECO:0000256" key="4">
    <source>
        <dbReference type="ARBA" id="ARBA00022692"/>
    </source>
</evidence>
<evidence type="ECO:0000313" key="10">
    <source>
        <dbReference type="Proteomes" id="UP000247973"/>
    </source>
</evidence>
<dbReference type="OrthoDB" id="9808602at2"/>
<dbReference type="AlphaFoldDB" id="A0A2V3PKK6"/>
<dbReference type="NCBIfam" id="TIGR03025">
    <property type="entry name" value="EPS_sugtrans"/>
    <property type="match status" value="1"/>
</dbReference>
<comment type="subcellular location">
    <subcellularLocation>
        <location evidence="1">Membrane</location>
        <topology evidence="1">Multi-pass membrane protein</topology>
    </subcellularLocation>
</comment>
<comment type="similarity">
    <text evidence="2">Belongs to the bacterial sugar transferase family.</text>
</comment>
<evidence type="ECO:0000259" key="8">
    <source>
        <dbReference type="Pfam" id="PF02397"/>
    </source>
</evidence>
<gene>
    <name evidence="9" type="ORF">CLV62_12845</name>
</gene>
<sequence length="456" mass="52587">MERLFTRRGFSMFILLVDLIIIYLSTYLAYLYFADSLAAYNDNLYSIISMAPYIGLFYLIVGHVFELDKPKEFTLFGVAYSVTVAILCLFMLTMAMSFLTRRLAYPRSILIVSSIVQVVLLTLWHLYINKKYLRDNVLKTVLVIGYDKAKYLALKLLHSKGIWSNVTHICTPESSNLEKYVANSDLIFISDDVDESKKQEMAEDCVKKNKQFFYEPKFQEIFLFNANFIQIEDTPVLKVRQFDINIEHDFAKRILDILLCSIAFIVAFIPGLFVALCLKIGGGTVFYKQERITRGNRPFFIYKFRTMIENAEAASGPTLAQQSDNRITKLGAFLRATRLDEIPQIYNILKGDMSIVGPRPERPFFVDQYCKEISEYNLRHRVKAGLTGLAQVQGKYNTSVKDKLKYDLLYINGYSFALDIKLIMQTLTVLLKKSSTEGVRDIVDHEEFINKLMDKN</sequence>
<feature type="transmembrane region" description="Helical" evidence="7">
    <location>
        <begin position="12"/>
        <end position="32"/>
    </location>
</feature>
<dbReference type="GO" id="GO:0016780">
    <property type="term" value="F:phosphotransferase activity, for other substituted phosphate groups"/>
    <property type="evidence" value="ECO:0007669"/>
    <property type="project" value="TreeGrafter"/>
</dbReference>
<dbReference type="Pfam" id="PF02397">
    <property type="entry name" value="Bac_transf"/>
    <property type="match status" value="1"/>
</dbReference>
<keyword evidence="10" id="KW-1185">Reference proteome</keyword>
<dbReference type="PANTHER" id="PTHR30576">
    <property type="entry name" value="COLANIC BIOSYNTHESIS UDP-GLUCOSE LIPID CARRIER TRANSFERASE"/>
    <property type="match status" value="1"/>
</dbReference>
<evidence type="ECO:0000256" key="3">
    <source>
        <dbReference type="ARBA" id="ARBA00022679"/>
    </source>
</evidence>
<accession>A0A2V3PKK6</accession>
<evidence type="ECO:0000256" key="2">
    <source>
        <dbReference type="ARBA" id="ARBA00006464"/>
    </source>
</evidence>
<keyword evidence="6 7" id="KW-0472">Membrane</keyword>
<keyword evidence="4 7" id="KW-0812">Transmembrane</keyword>
<feature type="transmembrane region" description="Helical" evidence="7">
    <location>
        <begin position="108"/>
        <end position="128"/>
    </location>
</feature>
<comment type="caution">
    <text evidence="9">The sequence shown here is derived from an EMBL/GenBank/DDBJ whole genome shotgun (WGS) entry which is preliminary data.</text>
</comment>
<organism evidence="9 10">
    <name type="scientific">Dysgonomonas alginatilytica</name>
    <dbReference type="NCBI Taxonomy" id="1605892"/>
    <lineage>
        <taxon>Bacteria</taxon>
        <taxon>Pseudomonadati</taxon>
        <taxon>Bacteroidota</taxon>
        <taxon>Bacteroidia</taxon>
        <taxon>Bacteroidales</taxon>
        <taxon>Dysgonomonadaceae</taxon>
        <taxon>Dysgonomonas</taxon>
    </lineage>
</organism>